<dbReference type="InterPro" id="IPR011257">
    <property type="entry name" value="DNA_glycosylase"/>
</dbReference>
<protein>
    <recommendedName>
        <fullName evidence="3">DNA-3-methyladenine glycosylase II</fullName>
        <ecNumber evidence="3">3.2.2.21</ecNumber>
    </recommendedName>
</protein>
<keyword evidence="5" id="KW-0234">DNA repair</keyword>
<evidence type="ECO:0000313" key="8">
    <source>
        <dbReference type="Proteomes" id="UP000192277"/>
    </source>
</evidence>
<name>A0ABX3NUZ8_9BACT</name>
<comment type="caution">
    <text evidence="7">The sequence shown here is derived from an EMBL/GenBank/DDBJ whole genome shotgun (WGS) entry which is preliminary data.</text>
</comment>
<sequence>MEYTLHLSKDRIIKKLIDNHGILTLKKQKNICTYLCASIMSQQLSTKVADVIYQRFLNLYGGNEPTPEQVVATAPETLRAIGLSNAKVSYVQNVARFAIEHGMEHSRLHKMNDEQVITYLTQIKGVGRWTVEMLLIFALKREDVFALDDLGVQNAMIALYKLDRTDKKRFREDMVRISKKWSPYRTYACMYLWRWKDNPPPLKNR</sequence>
<evidence type="ECO:0000256" key="3">
    <source>
        <dbReference type="ARBA" id="ARBA00012000"/>
    </source>
</evidence>
<comment type="similarity">
    <text evidence="2">Belongs to the alkylbase DNA glycosidase AlkA family.</text>
</comment>
<organism evidence="7 8">
    <name type="scientific">Niastella koreensis</name>
    <dbReference type="NCBI Taxonomy" id="354356"/>
    <lineage>
        <taxon>Bacteria</taxon>
        <taxon>Pseudomonadati</taxon>
        <taxon>Bacteroidota</taxon>
        <taxon>Chitinophagia</taxon>
        <taxon>Chitinophagales</taxon>
        <taxon>Chitinophagaceae</taxon>
        <taxon>Niastella</taxon>
    </lineage>
</organism>
<comment type="catalytic activity">
    <reaction evidence="1">
        <text>Hydrolysis of alkylated DNA, releasing 3-methyladenine, 3-methylguanine, 7-methylguanine and 7-methyladenine.</text>
        <dbReference type="EC" id="3.2.2.21"/>
    </reaction>
</comment>
<dbReference type="InterPro" id="IPR003265">
    <property type="entry name" value="HhH-GPD_domain"/>
</dbReference>
<dbReference type="EMBL" id="LWBO01000014">
    <property type="protein sequence ID" value="OQP46485.1"/>
    <property type="molecule type" value="Genomic_DNA"/>
</dbReference>
<gene>
    <name evidence="7" type="ORF">A4D02_31095</name>
</gene>
<dbReference type="CDD" id="cd00056">
    <property type="entry name" value="ENDO3c"/>
    <property type="match status" value="1"/>
</dbReference>
<keyword evidence="8" id="KW-1185">Reference proteome</keyword>
<dbReference type="RefSeq" id="WP_014222200.1">
    <property type="nucleotide sequence ID" value="NZ_LWBO01000014.1"/>
</dbReference>
<dbReference type="Gene3D" id="1.10.1670.40">
    <property type="match status" value="1"/>
</dbReference>
<evidence type="ECO:0000259" key="6">
    <source>
        <dbReference type="SMART" id="SM00478"/>
    </source>
</evidence>
<evidence type="ECO:0000256" key="5">
    <source>
        <dbReference type="ARBA" id="ARBA00023204"/>
    </source>
</evidence>
<accession>A0ABX3NUZ8</accession>
<feature type="domain" description="HhH-GPD" evidence="6">
    <location>
        <begin position="40"/>
        <end position="197"/>
    </location>
</feature>
<dbReference type="SMART" id="SM00478">
    <property type="entry name" value="ENDO3c"/>
    <property type="match status" value="1"/>
</dbReference>
<dbReference type="PANTHER" id="PTHR43003">
    <property type="entry name" value="DNA-3-METHYLADENINE GLYCOSYLASE"/>
    <property type="match status" value="1"/>
</dbReference>
<dbReference type="Pfam" id="PF00730">
    <property type="entry name" value="HhH-GPD"/>
    <property type="match status" value="1"/>
</dbReference>
<evidence type="ECO:0000256" key="1">
    <source>
        <dbReference type="ARBA" id="ARBA00000086"/>
    </source>
</evidence>
<dbReference type="SUPFAM" id="SSF48150">
    <property type="entry name" value="DNA-glycosylase"/>
    <property type="match status" value="1"/>
</dbReference>
<evidence type="ECO:0000256" key="2">
    <source>
        <dbReference type="ARBA" id="ARBA00010817"/>
    </source>
</evidence>
<dbReference type="InterPro" id="IPR051912">
    <property type="entry name" value="Alkylbase_DNA_Glycosylase/TA"/>
</dbReference>
<dbReference type="PANTHER" id="PTHR43003:SF5">
    <property type="entry name" value="DNA-3-METHYLADENINE GLYCOSYLASE"/>
    <property type="match status" value="1"/>
</dbReference>
<dbReference type="Proteomes" id="UP000192277">
    <property type="component" value="Unassembled WGS sequence"/>
</dbReference>
<reference evidence="7 8" key="1">
    <citation type="submission" date="2016-04" db="EMBL/GenBank/DDBJ databases">
        <authorList>
            <person name="Chen L."/>
            <person name="Zhuang W."/>
            <person name="Wang G."/>
        </authorList>
    </citation>
    <scope>NUCLEOTIDE SEQUENCE [LARGE SCALE GENOMIC DNA]</scope>
    <source>
        <strain evidence="8">GR20</strain>
    </source>
</reference>
<dbReference type="Gene3D" id="1.10.340.30">
    <property type="entry name" value="Hypothetical protein, domain 2"/>
    <property type="match status" value="1"/>
</dbReference>
<dbReference type="InterPro" id="IPR000035">
    <property type="entry name" value="Alkylbase_DNA_glycsylse_CS"/>
</dbReference>
<dbReference type="PROSITE" id="PS00516">
    <property type="entry name" value="ALKYLBASE_DNA_GLYCOS"/>
    <property type="match status" value="1"/>
</dbReference>
<evidence type="ECO:0000313" key="7">
    <source>
        <dbReference type="EMBL" id="OQP46485.1"/>
    </source>
</evidence>
<evidence type="ECO:0000256" key="4">
    <source>
        <dbReference type="ARBA" id="ARBA00022763"/>
    </source>
</evidence>
<dbReference type="EC" id="3.2.2.21" evidence="3"/>
<keyword evidence="4" id="KW-0227">DNA damage</keyword>
<proteinExistence type="inferred from homology"/>